<comment type="caution">
    <text evidence="1">The sequence shown here is derived from an EMBL/GenBank/DDBJ whole genome shotgun (WGS) entry which is preliminary data.</text>
</comment>
<protein>
    <submittedName>
        <fullName evidence="1">Uncharacterized protein</fullName>
    </submittedName>
</protein>
<gene>
    <name evidence="1" type="ORF">P5673_008192</name>
</gene>
<reference evidence="1" key="1">
    <citation type="journal article" date="2023" name="G3 (Bethesda)">
        <title>Whole genome assembly and annotation of the endangered Caribbean coral Acropora cervicornis.</title>
        <authorList>
            <person name="Selwyn J.D."/>
            <person name="Vollmer S.V."/>
        </authorList>
    </citation>
    <scope>NUCLEOTIDE SEQUENCE</scope>
    <source>
        <strain evidence="1">K2</strain>
    </source>
</reference>
<organism evidence="1 2">
    <name type="scientific">Acropora cervicornis</name>
    <name type="common">Staghorn coral</name>
    <dbReference type="NCBI Taxonomy" id="6130"/>
    <lineage>
        <taxon>Eukaryota</taxon>
        <taxon>Metazoa</taxon>
        <taxon>Cnidaria</taxon>
        <taxon>Anthozoa</taxon>
        <taxon>Hexacorallia</taxon>
        <taxon>Scleractinia</taxon>
        <taxon>Astrocoeniina</taxon>
        <taxon>Acroporidae</taxon>
        <taxon>Acropora</taxon>
    </lineage>
</organism>
<accession>A0AAD9QTW2</accession>
<name>A0AAD9QTW2_ACRCE</name>
<keyword evidence="2" id="KW-1185">Reference proteome</keyword>
<proteinExistence type="predicted"/>
<dbReference type="AlphaFoldDB" id="A0AAD9QTW2"/>
<evidence type="ECO:0000313" key="1">
    <source>
        <dbReference type="EMBL" id="KAK2567388.1"/>
    </source>
</evidence>
<reference evidence="1" key="2">
    <citation type="journal article" date="2023" name="Science">
        <title>Genomic signatures of disease resistance in endangered staghorn corals.</title>
        <authorList>
            <person name="Vollmer S.V."/>
            <person name="Selwyn J.D."/>
            <person name="Despard B.A."/>
            <person name="Roesel C.L."/>
        </authorList>
    </citation>
    <scope>NUCLEOTIDE SEQUENCE</scope>
    <source>
        <strain evidence="1">K2</strain>
    </source>
</reference>
<dbReference type="Proteomes" id="UP001249851">
    <property type="component" value="Unassembled WGS sequence"/>
</dbReference>
<sequence>MLLNCSSSFLWLFSVFYCGLMNRLRSLRMSFLAARTVQLSYWELITANFWLFKPFLTWFHRAAQVSQGHLTNNRVIVVTRSIDINVAIFLKCVYVMEHEKWVGGEETSLFAILPINDVEICLLLLIPIQPVFRA</sequence>
<dbReference type="EMBL" id="JARQWQ010000014">
    <property type="protein sequence ID" value="KAK2567388.1"/>
    <property type="molecule type" value="Genomic_DNA"/>
</dbReference>
<evidence type="ECO:0000313" key="2">
    <source>
        <dbReference type="Proteomes" id="UP001249851"/>
    </source>
</evidence>